<evidence type="ECO:0000256" key="1">
    <source>
        <dbReference type="SAM" id="MobiDB-lite"/>
    </source>
</evidence>
<keyword evidence="3" id="KW-1185">Reference proteome</keyword>
<evidence type="ECO:0000313" key="2">
    <source>
        <dbReference type="EMBL" id="KAJ8022449.1"/>
    </source>
</evidence>
<sequence length="117" mass="13328">MGFQNIEIERSHRSPGGPQPLKSEKPRPIHVRFARYADRKNILRAAPSKPKGKLLKGSRVYISDDVSPVVRQARKKLRAKLPEIKQHQDVKQAYIPWSVPACIIVINKDGTSKRLLQ</sequence>
<dbReference type="AlphaFoldDB" id="A0A9Q0YHY4"/>
<dbReference type="Proteomes" id="UP001152320">
    <property type="component" value="Chromosome 20"/>
</dbReference>
<organism evidence="2 3">
    <name type="scientific">Holothuria leucospilota</name>
    <name type="common">Black long sea cucumber</name>
    <name type="synonym">Mertensiothuria leucospilota</name>
    <dbReference type="NCBI Taxonomy" id="206669"/>
    <lineage>
        <taxon>Eukaryota</taxon>
        <taxon>Metazoa</taxon>
        <taxon>Echinodermata</taxon>
        <taxon>Eleutherozoa</taxon>
        <taxon>Echinozoa</taxon>
        <taxon>Holothuroidea</taxon>
        <taxon>Aspidochirotacea</taxon>
        <taxon>Aspidochirotida</taxon>
        <taxon>Holothuriidae</taxon>
        <taxon>Holothuria</taxon>
    </lineage>
</organism>
<gene>
    <name evidence="2" type="ORF">HOLleu_37348</name>
</gene>
<dbReference type="PANTHER" id="PTHR11505">
    <property type="entry name" value="L1 TRANSPOSABLE ELEMENT-RELATED"/>
    <property type="match status" value="1"/>
</dbReference>
<dbReference type="Gene3D" id="3.30.70.1820">
    <property type="entry name" value="L1 transposable element, RRM domain"/>
    <property type="match status" value="1"/>
</dbReference>
<protein>
    <submittedName>
        <fullName evidence="2">Uncharacterized protein</fullName>
    </submittedName>
</protein>
<comment type="caution">
    <text evidence="2">The sequence shown here is derived from an EMBL/GenBank/DDBJ whole genome shotgun (WGS) entry which is preliminary data.</text>
</comment>
<proteinExistence type="predicted"/>
<reference evidence="2" key="1">
    <citation type="submission" date="2021-10" db="EMBL/GenBank/DDBJ databases">
        <title>Tropical sea cucumber genome reveals ecological adaptation and Cuvierian tubules defense mechanism.</title>
        <authorList>
            <person name="Chen T."/>
        </authorList>
    </citation>
    <scope>NUCLEOTIDE SEQUENCE</scope>
    <source>
        <strain evidence="2">Nanhai2018</strain>
        <tissue evidence="2">Muscle</tissue>
    </source>
</reference>
<name>A0A9Q0YHY4_HOLLE</name>
<dbReference type="EMBL" id="JAIZAY010000020">
    <property type="protein sequence ID" value="KAJ8022449.1"/>
    <property type="molecule type" value="Genomic_DNA"/>
</dbReference>
<accession>A0A9Q0YHY4</accession>
<feature type="region of interest" description="Disordered" evidence="1">
    <location>
        <begin position="1"/>
        <end position="29"/>
    </location>
</feature>
<dbReference type="OrthoDB" id="5989408at2759"/>
<dbReference type="InterPro" id="IPR004244">
    <property type="entry name" value="Transposase_22"/>
</dbReference>
<evidence type="ECO:0000313" key="3">
    <source>
        <dbReference type="Proteomes" id="UP001152320"/>
    </source>
</evidence>